<geneLocation type="plasmid" evidence="1">
    <name>unnamed</name>
</geneLocation>
<gene>
    <name evidence="1" type="ORF">SM757_00685</name>
</gene>
<comment type="caution">
    <text evidence="1">The sequence shown here is derived from an EMBL/GenBank/DDBJ whole genome shotgun (WGS) entry which is preliminary data.</text>
</comment>
<proteinExistence type="predicted"/>
<keyword evidence="2" id="KW-1185">Reference proteome</keyword>
<protein>
    <submittedName>
        <fullName evidence="1">Uncharacterized protein</fullName>
    </submittedName>
</protein>
<keyword evidence="1" id="KW-0614">Plasmid</keyword>
<evidence type="ECO:0000313" key="1">
    <source>
        <dbReference type="EMBL" id="MDZ5455078.1"/>
    </source>
</evidence>
<name>A0ABU5I7X2_9BURK</name>
<accession>A0ABU5I7X2</accession>
<dbReference type="EMBL" id="JAXOJX010000001">
    <property type="protein sequence ID" value="MDZ5455078.1"/>
    <property type="molecule type" value="Genomic_DNA"/>
</dbReference>
<organism evidence="1 2">
    <name type="scientific">Azohydromonas lata</name>
    <dbReference type="NCBI Taxonomy" id="45677"/>
    <lineage>
        <taxon>Bacteria</taxon>
        <taxon>Pseudomonadati</taxon>
        <taxon>Pseudomonadota</taxon>
        <taxon>Betaproteobacteria</taxon>
        <taxon>Burkholderiales</taxon>
        <taxon>Sphaerotilaceae</taxon>
        <taxon>Azohydromonas</taxon>
    </lineage>
</organism>
<dbReference type="RefSeq" id="WP_322464172.1">
    <property type="nucleotide sequence ID" value="NZ_JAXOJX010000001.1"/>
</dbReference>
<evidence type="ECO:0000313" key="2">
    <source>
        <dbReference type="Proteomes" id="UP001293718"/>
    </source>
</evidence>
<reference evidence="1 2" key="1">
    <citation type="submission" date="2023-11" db="EMBL/GenBank/DDBJ databases">
        <title>Draft genome of Azohydromonas lata strain H1 (DSM1123), a polyhydroxyalkanoate producer.</title>
        <authorList>
            <person name="Traversa D."/>
            <person name="D'Addabbo P."/>
            <person name="Pazzani C."/>
            <person name="Manzari C."/>
            <person name="Chiara M."/>
            <person name="Scrascia M."/>
        </authorList>
    </citation>
    <scope>NUCLEOTIDE SEQUENCE [LARGE SCALE GENOMIC DNA]</scope>
    <source>
        <strain evidence="1 2">H1</strain>
        <plasmid evidence="1">unnamed</plasmid>
    </source>
</reference>
<dbReference type="Proteomes" id="UP001293718">
    <property type="component" value="Unassembled WGS sequence"/>
</dbReference>
<sequence length="79" mass="8713">MSAIAVTLSNQTPIMDSNSLSRPPAKAPPAEYLSAMADLERRASRGEMSLRQVRHEIFALRERFGAEPALVMQWAAASR</sequence>